<dbReference type="RefSeq" id="XP_001421943.1">
    <property type="nucleotide sequence ID" value="XM_001421906.1"/>
</dbReference>
<dbReference type="InterPro" id="IPR003162">
    <property type="entry name" value="TFIID-31"/>
</dbReference>
<feature type="non-terminal residue" evidence="6">
    <location>
        <position position="134"/>
    </location>
</feature>
<evidence type="ECO:0000256" key="5">
    <source>
        <dbReference type="ARBA" id="ARBA00023242"/>
    </source>
</evidence>
<dbReference type="CDD" id="cd07979">
    <property type="entry name" value="HFD_TAF9"/>
    <property type="match status" value="1"/>
</dbReference>
<dbReference type="Proteomes" id="UP000001568">
    <property type="component" value="Chromosome 16"/>
</dbReference>
<reference evidence="6 7" key="1">
    <citation type="journal article" date="2007" name="Proc. Natl. Acad. Sci. U.S.A.">
        <title>The tiny eukaryote Ostreococcus provides genomic insights into the paradox of plankton speciation.</title>
        <authorList>
            <person name="Palenik B."/>
            <person name="Grimwood J."/>
            <person name="Aerts A."/>
            <person name="Rouze P."/>
            <person name="Salamov A."/>
            <person name="Putnam N."/>
            <person name="Dupont C."/>
            <person name="Jorgensen R."/>
            <person name="Derelle E."/>
            <person name="Rombauts S."/>
            <person name="Zhou K."/>
            <person name="Otillar R."/>
            <person name="Merchant S.S."/>
            <person name="Podell S."/>
            <person name="Gaasterland T."/>
            <person name="Napoli C."/>
            <person name="Gendler K."/>
            <person name="Manuell A."/>
            <person name="Tai V."/>
            <person name="Vallon O."/>
            <person name="Piganeau G."/>
            <person name="Jancek S."/>
            <person name="Heijde M."/>
            <person name="Jabbari K."/>
            <person name="Bowler C."/>
            <person name="Lohr M."/>
            <person name="Robbens S."/>
            <person name="Werner G."/>
            <person name="Dubchak I."/>
            <person name="Pazour G.J."/>
            <person name="Ren Q."/>
            <person name="Paulsen I."/>
            <person name="Delwiche C."/>
            <person name="Schmutz J."/>
            <person name="Rokhsar D."/>
            <person name="Van de Peer Y."/>
            <person name="Moreau H."/>
            <person name="Grigoriev I.V."/>
        </authorList>
    </citation>
    <scope>NUCLEOTIDE SEQUENCE [LARGE SCALE GENOMIC DNA]</scope>
    <source>
        <strain evidence="6 7">CCE9901</strain>
    </source>
</reference>
<comment type="similarity">
    <text evidence="2">Belongs to the TAF9 family.</text>
</comment>
<dbReference type="InterPro" id="IPR009072">
    <property type="entry name" value="Histone-fold"/>
</dbReference>
<dbReference type="GeneID" id="5005971"/>
<accession>A4S8S7</accession>
<evidence type="ECO:0000313" key="6">
    <source>
        <dbReference type="EMBL" id="ABP00237.1"/>
    </source>
</evidence>
<dbReference type="GO" id="GO:0000124">
    <property type="term" value="C:SAGA complex"/>
    <property type="evidence" value="ECO:0007669"/>
    <property type="project" value="TreeGrafter"/>
</dbReference>
<dbReference type="GO" id="GO:0016251">
    <property type="term" value="F:RNA polymerase II general transcription initiation factor activity"/>
    <property type="evidence" value="ECO:0007669"/>
    <property type="project" value="TreeGrafter"/>
</dbReference>
<gene>
    <name evidence="6" type="ORF">OSTLU_8314</name>
</gene>
<evidence type="ECO:0000256" key="4">
    <source>
        <dbReference type="ARBA" id="ARBA00023163"/>
    </source>
</evidence>
<dbReference type="InterPro" id="IPR051431">
    <property type="entry name" value="TFIID_subunit_9"/>
</dbReference>
<dbReference type="GO" id="GO:0003713">
    <property type="term" value="F:transcription coactivator activity"/>
    <property type="evidence" value="ECO:0007669"/>
    <property type="project" value="TreeGrafter"/>
</dbReference>
<dbReference type="KEGG" id="olu:OSTLU_8314"/>
<evidence type="ECO:0000256" key="3">
    <source>
        <dbReference type="ARBA" id="ARBA00023015"/>
    </source>
</evidence>
<dbReference type="OrthoDB" id="341924at2759"/>
<dbReference type="GO" id="GO:0051123">
    <property type="term" value="P:RNA polymerase II preinitiation complex assembly"/>
    <property type="evidence" value="ECO:0007669"/>
    <property type="project" value="TreeGrafter"/>
</dbReference>
<dbReference type="Gramene" id="ABP00237">
    <property type="protein sequence ID" value="ABP00237"/>
    <property type="gene ID" value="OSTLU_8314"/>
</dbReference>
<dbReference type="AlphaFoldDB" id="A4S8S7"/>
<protein>
    <recommendedName>
        <fullName evidence="8">Transcription factor CBF/NF-Y/archaeal histone domain-containing protein</fullName>
    </recommendedName>
</protein>
<name>A4S8S7_OSTLU</name>
<feature type="non-terminal residue" evidence="6">
    <location>
        <position position="1"/>
    </location>
</feature>
<keyword evidence="4" id="KW-0804">Transcription</keyword>
<dbReference type="eggNOG" id="KOG3334">
    <property type="taxonomic scope" value="Eukaryota"/>
</dbReference>
<comment type="subcellular location">
    <subcellularLocation>
        <location evidence="1">Nucleus</location>
    </subcellularLocation>
</comment>
<dbReference type="GO" id="GO:0005669">
    <property type="term" value="C:transcription factor TFIID complex"/>
    <property type="evidence" value="ECO:0007669"/>
    <property type="project" value="TreeGrafter"/>
</dbReference>
<proteinExistence type="inferred from homology"/>
<dbReference type="PANTHER" id="PTHR48068">
    <property type="entry name" value="TAF9 RNA POLYMERASE II, TATA BOX-BINDING PROTEIN (TBP)-ASSOCIATED FACTOR"/>
    <property type="match status" value="1"/>
</dbReference>
<evidence type="ECO:0000256" key="2">
    <source>
        <dbReference type="ARBA" id="ARBA00007646"/>
    </source>
</evidence>
<dbReference type="Gene3D" id="1.10.20.10">
    <property type="entry name" value="Histone, subunit A"/>
    <property type="match status" value="1"/>
</dbReference>
<keyword evidence="7" id="KW-1185">Reference proteome</keyword>
<dbReference type="SUPFAM" id="SSF47113">
    <property type="entry name" value="Histone-fold"/>
    <property type="match status" value="1"/>
</dbReference>
<dbReference type="HOGENOM" id="CLU_146263_0_0_1"/>
<dbReference type="EMBL" id="CP000596">
    <property type="protein sequence ID" value="ABP00237.1"/>
    <property type="molecule type" value="Genomic_DNA"/>
</dbReference>
<dbReference type="PANTHER" id="PTHR48068:SF4">
    <property type="entry name" value="TATA-BOX BINDING PROTEIN ASSOCIATED FACTOR 9"/>
    <property type="match status" value="1"/>
</dbReference>
<dbReference type="GO" id="GO:0046982">
    <property type="term" value="F:protein heterodimerization activity"/>
    <property type="evidence" value="ECO:0007669"/>
    <property type="project" value="InterPro"/>
</dbReference>
<organism evidence="6 7">
    <name type="scientific">Ostreococcus lucimarinus (strain CCE9901)</name>
    <dbReference type="NCBI Taxonomy" id="436017"/>
    <lineage>
        <taxon>Eukaryota</taxon>
        <taxon>Viridiplantae</taxon>
        <taxon>Chlorophyta</taxon>
        <taxon>Mamiellophyceae</taxon>
        <taxon>Mamiellales</taxon>
        <taxon>Bathycoccaceae</taxon>
        <taxon>Ostreococcus</taxon>
    </lineage>
</organism>
<evidence type="ECO:0000313" key="7">
    <source>
        <dbReference type="Proteomes" id="UP000001568"/>
    </source>
</evidence>
<sequence length="134" mass="14471">QGVTDVDRKVISQGMEFMHRYASEALEESACAARHAGRGTIDAEDVKIGAKAILMRQFIEPPSLADAHAMAAVVNRHPLPKLSNRPGIHVPTEMNLLNDNWDIGPPKAVDASSIELERAAEARKTAGARARAPK</sequence>
<keyword evidence="5" id="KW-0539">Nucleus</keyword>
<dbReference type="OMA" id="NWDIGPP"/>
<evidence type="ECO:0000256" key="1">
    <source>
        <dbReference type="ARBA" id="ARBA00004123"/>
    </source>
</evidence>
<evidence type="ECO:0008006" key="8">
    <source>
        <dbReference type="Google" id="ProtNLM"/>
    </source>
</evidence>
<keyword evidence="3" id="KW-0805">Transcription regulation</keyword>
<dbReference type="Pfam" id="PF02291">
    <property type="entry name" value="TFIID-31kDa"/>
    <property type="match status" value="1"/>
</dbReference>
<dbReference type="STRING" id="436017.A4S8S7"/>